<proteinExistence type="predicted"/>
<dbReference type="EMBL" id="JBHSPA010000023">
    <property type="protein sequence ID" value="MFC5826040.1"/>
    <property type="molecule type" value="Genomic_DNA"/>
</dbReference>
<feature type="domain" description="Lantibiotic dehydratase N-terminal" evidence="1">
    <location>
        <begin position="136"/>
        <end position="727"/>
    </location>
</feature>
<evidence type="ECO:0000313" key="3">
    <source>
        <dbReference type="Proteomes" id="UP001596058"/>
    </source>
</evidence>
<dbReference type="InterPro" id="IPR006827">
    <property type="entry name" value="Lant_deHydtase_N"/>
</dbReference>
<reference evidence="3" key="1">
    <citation type="journal article" date="2019" name="Int. J. Syst. Evol. Microbiol.">
        <title>The Global Catalogue of Microorganisms (GCM) 10K type strain sequencing project: providing services to taxonomists for standard genome sequencing and annotation.</title>
        <authorList>
            <consortium name="The Broad Institute Genomics Platform"/>
            <consortium name="The Broad Institute Genome Sequencing Center for Infectious Disease"/>
            <person name="Wu L."/>
            <person name="Ma J."/>
        </authorList>
    </citation>
    <scope>NUCLEOTIDE SEQUENCE [LARGE SCALE GENOMIC DNA]</scope>
    <source>
        <strain evidence="3">CCUG 53903</strain>
    </source>
</reference>
<accession>A0ABW1CJW1</accession>
<dbReference type="Pfam" id="PF04738">
    <property type="entry name" value="Lant_dehydr_N"/>
    <property type="match status" value="1"/>
</dbReference>
<dbReference type="Proteomes" id="UP001596058">
    <property type="component" value="Unassembled WGS sequence"/>
</dbReference>
<protein>
    <submittedName>
        <fullName evidence="2">Lantibiotic dehydratase</fullName>
    </submittedName>
</protein>
<sequence length="804" mass="87819">MFGVRVAGMPVGDLEALRFTRTWSVVDEWLETSAAVASEGEALSEELHEVIGENVRPELKALLVALRRALFRGRLPQPRTRSEEVLGALPNDLAQRVTAWSRRVERREALRAELPGVLAAEREEKTARLREIVAADAFRHGLAQSSPVLSAELDKWLTGRSRAVPGRQTLLRLARYVARAVAKTSPYATFTAAGFGRWTEHGPAVEPARSLVRRSVAELHPFVSERIWRALADRPELREQVRLRVNPSALEDEGRIWFLGPGPGEPISSVPATNAVRAVLEAVRACPRPARLGDDVRQAVAVLLEAGLLERRRAYAEQSGDPLGELAGWLPAGHSAAEALRRLDEAVATYPALTCPAERAHRSRQIGEQVRSLCPEEEVGTPSLETALLSGVVTRCGRERWQPVLDDLGAVRELLGLLDTDLPVRLAVAAFFLRRHGRSGSVPFLRFYRQVHQEAGLGALLRPSPARSPGQGPLADLRHQTWRTLRAAGEDPAGVIRVDPELVRKLAAGWPPYVRPPRSIGCYGQAIVTPQGPGLVVNTIACGYGRGLGRLHHLLTQVTDEVPALDRHGVAESLGAFGTSLNLRPPAGRAIDYPFTTDDDPDALTLTELRVGYDVERELLVLRDADDCPVRPMHLGLLTPFLLPPAYAFLVCVFGEPPVALPPGRLLGGASRGRSPRLDVGRVTLSRARWRLPAGDVPTPGKGESEAAYVLRFARWLAEHGIPRRFFARVVSAESSFTKARKPLYVDAANYFLLFDLARAVGGPGDLVVLEEALPDPTDGPCYGDDGSRVTEYLFQITAAAEHP</sequence>
<evidence type="ECO:0000259" key="1">
    <source>
        <dbReference type="Pfam" id="PF04738"/>
    </source>
</evidence>
<organism evidence="2 3">
    <name type="scientific">Nonomuraea insulae</name>
    <dbReference type="NCBI Taxonomy" id="1616787"/>
    <lineage>
        <taxon>Bacteria</taxon>
        <taxon>Bacillati</taxon>
        <taxon>Actinomycetota</taxon>
        <taxon>Actinomycetes</taxon>
        <taxon>Streptosporangiales</taxon>
        <taxon>Streptosporangiaceae</taxon>
        <taxon>Nonomuraea</taxon>
    </lineage>
</organism>
<name>A0ABW1CJW1_9ACTN</name>
<comment type="caution">
    <text evidence="2">The sequence shown here is derived from an EMBL/GenBank/DDBJ whole genome shotgun (WGS) entry which is preliminary data.</text>
</comment>
<gene>
    <name evidence="2" type="ORF">ACFPZ3_19415</name>
</gene>
<dbReference type="RefSeq" id="WP_379515549.1">
    <property type="nucleotide sequence ID" value="NZ_JBHSPA010000023.1"/>
</dbReference>
<evidence type="ECO:0000313" key="2">
    <source>
        <dbReference type="EMBL" id="MFC5826040.1"/>
    </source>
</evidence>
<keyword evidence="3" id="KW-1185">Reference proteome</keyword>